<keyword evidence="1" id="KW-0732">Signal</keyword>
<evidence type="ECO:0008006" key="4">
    <source>
        <dbReference type="Google" id="ProtNLM"/>
    </source>
</evidence>
<dbReference type="AlphaFoldDB" id="A0A370H317"/>
<evidence type="ECO:0000313" key="3">
    <source>
        <dbReference type="Proteomes" id="UP000255355"/>
    </source>
</evidence>
<name>A0A370H317_9NOCA</name>
<evidence type="ECO:0000313" key="2">
    <source>
        <dbReference type="EMBL" id="RDI48473.1"/>
    </source>
</evidence>
<dbReference type="RefSeq" id="WP_147289045.1">
    <property type="nucleotide sequence ID" value="NZ_QQAZ01000008.1"/>
</dbReference>
<sequence length="92" mass="9566">MHGRSALVSLAALLVAAAPAVAQLAAAPTAAADDGSPRLACTEQRAGQKAKGTDGRTWICREVKTTNGALTYWLWRPTDDAPPPNYAPPPEA</sequence>
<proteinExistence type="predicted"/>
<feature type="signal peptide" evidence="1">
    <location>
        <begin position="1"/>
        <end position="22"/>
    </location>
</feature>
<organism evidence="2 3">
    <name type="scientific">Nocardia mexicana</name>
    <dbReference type="NCBI Taxonomy" id="279262"/>
    <lineage>
        <taxon>Bacteria</taxon>
        <taxon>Bacillati</taxon>
        <taxon>Actinomycetota</taxon>
        <taxon>Actinomycetes</taxon>
        <taxon>Mycobacteriales</taxon>
        <taxon>Nocardiaceae</taxon>
        <taxon>Nocardia</taxon>
    </lineage>
</organism>
<dbReference type="EMBL" id="QQAZ01000008">
    <property type="protein sequence ID" value="RDI48473.1"/>
    <property type="molecule type" value="Genomic_DNA"/>
</dbReference>
<evidence type="ECO:0000256" key="1">
    <source>
        <dbReference type="SAM" id="SignalP"/>
    </source>
</evidence>
<gene>
    <name evidence="2" type="ORF">DFR68_108306</name>
</gene>
<dbReference type="Proteomes" id="UP000255355">
    <property type="component" value="Unassembled WGS sequence"/>
</dbReference>
<comment type="caution">
    <text evidence="2">The sequence shown here is derived from an EMBL/GenBank/DDBJ whole genome shotgun (WGS) entry which is preliminary data.</text>
</comment>
<keyword evidence="3" id="KW-1185">Reference proteome</keyword>
<reference evidence="2 3" key="1">
    <citation type="submission" date="2018-07" db="EMBL/GenBank/DDBJ databases">
        <title>Genomic Encyclopedia of Type Strains, Phase IV (KMG-IV): sequencing the most valuable type-strain genomes for metagenomic binning, comparative biology and taxonomic classification.</title>
        <authorList>
            <person name="Goeker M."/>
        </authorList>
    </citation>
    <scope>NUCLEOTIDE SEQUENCE [LARGE SCALE GENOMIC DNA]</scope>
    <source>
        <strain evidence="2 3">DSM 44952</strain>
    </source>
</reference>
<protein>
    <recommendedName>
        <fullName evidence="4">Ig-like domain-containing protein</fullName>
    </recommendedName>
</protein>
<accession>A0A370H317</accession>
<feature type="chain" id="PRO_5039449930" description="Ig-like domain-containing protein" evidence="1">
    <location>
        <begin position="23"/>
        <end position="92"/>
    </location>
</feature>